<evidence type="ECO:0000313" key="1">
    <source>
        <dbReference type="EMBL" id="KAK4013751.1"/>
    </source>
</evidence>
<sequence>MYLNASQKFKFKVDIHYLKLKAYFKFENKPSRIPELSLKFGTFILCNNVLLVVYLFDRKPELLITPTRHQEGKEDWKKEDCPFSIPQQMWVVEAVVIDKLCPSL</sequence>
<reference evidence="1 2" key="1">
    <citation type="journal article" date="2023" name="Nucleic Acids Res.">
        <title>The hologenome of Daphnia magna reveals possible DNA methylation and microbiome-mediated evolution of the host genome.</title>
        <authorList>
            <person name="Chaturvedi A."/>
            <person name="Li X."/>
            <person name="Dhandapani V."/>
            <person name="Marshall H."/>
            <person name="Kissane S."/>
            <person name="Cuenca-Cambronero M."/>
            <person name="Asole G."/>
            <person name="Calvet F."/>
            <person name="Ruiz-Romero M."/>
            <person name="Marangio P."/>
            <person name="Guigo R."/>
            <person name="Rago D."/>
            <person name="Mirbahai L."/>
            <person name="Eastwood N."/>
            <person name="Colbourne J.K."/>
            <person name="Zhou J."/>
            <person name="Mallon E."/>
            <person name="Orsini L."/>
        </authorList>
    </citation>
    <scope>NUCLEOTIDE SEQUENCE [LARGE SCALE GENOMIC DNA]</scope>
    <source>
        <strain evidence="1">LRV0_1</strain>
    </source>
</reference>
<gene>
    <name evidence="1" type="ORF">OUZ56_026303</name>
</gene>
<proteinExistence type="predicted"/>
<keyword evidence="2" id="KW-1185">Reference proteome</keyword>
<dbReference type="Proteomes" id="UP001234178">
    <property type="component" value="Unassembled WGS sequence"/>
</dbReference>
<comment type="caution">
    <text evidence="1">The sequence shown here is derived from an EMBL/GenBank/DDBJ whole genome shotgun (WGS) entry which is preliminary data.</text>
</comment>
<organism evidence="1 2">
    <name type="scientific">Daphnia magna</name>
    <dbReference type="NCBI Taxonomy" id="35525"/>
    <lineage>
        <taxon>Eukaryota</taxon>
        <taxon>Metazoa</taxon>
        <taxon>Ecdysozoa</taxon>
        <taxon>Arthropoda</taxon>
        <taxon>Crustacea</taxon>
        <taxon>Branchiopoda</taxon>
        <taxon>Diplostraca</taxon>
        <taxon>Cladocera</taxon>
        <taxon>Anomopoda</taxon>
        <taxon>Daphniidae</taxon>
        <taxon>Daphnia</taxon>
    </lineage>
</organism>
<name>A0ABQ9ZM52_9CRUS</name>
<protein>
    <submittedName>
        <fullName evidence="1">Uncharacterized protein</fullName>
    </submittedName>
</protein>
<accession>A0ABQ9ZM52</accession>
<evidence type="ECO:0000313" key="2">
    <source>
        <dbReference type="Proteomes" id="UP001234178"/>
    </source>
</evidence>
<dbReference type="EMBL" id="JAOYFB010000004">
    <property type="protein sequence ID" value="KAK4013751.1"/>
    <property type="molecule type" value="Genomic_DNA"/>
</dbReference>